<dbReference type="PANTHER" id="PTHR34048:SF3">
    <property type="entry name" value="LOW-DENSITY RECEPTOR-LIKE PROTEIN"/>
    <property type="match status" value="1"/>
</dbReference>
<accession>A0ABY5AUL2</accession>
<keyword evidence="4" id="KW-1185">Reference proteome</keyword>
<dbReference type="PANTHER" id="PTHR34048">
    <property type="entry name" value="LOW-DENSITY RECEPTOR-LIKE PROTEIN"/>
    <property type="match status" value="1"/>
</dbReference>
<evidence type="ECO:0008006" key="5">
    <source>
        <dbReference type="Google" id="ProtNLM"/>
    </source>
</evidence>
<gene>
    <name evidence="3" type="ORF">NEA10_09495</name>
</gene>
<feature type="compositionally biased region" description="Basic and acidic residues" evidence="2">
    <location>
        <begin position="38"/>
        <end position="51"/>
    </location>
</feature>
<evidence type="ECO:0000313" key="3">
    <source>
        <dbReference type="EMBL" id="USR92925.1"/>
    </source>
</evidence>
<sequence>MSNRNGFTGGFLAGAIFGSVVGGVLGTVLATRTNTSSRNDDESSRLPERDSSNPLLNPEGMESARRNLEDKIAQLNDTIDDVREQLHVVNRQEQPDRPLSPLDDQ</sequence>
<evidence type="ECO:0000313" key="4">
    <source>
        <dbReference type="Proteomes" id="UP001056708"/>
    </source>
</evidence>
<organism evidence="3 4">
    <name type="scientific">Phormidium yuhuli AB48</name>
    <dbReference type="NCBI Taxonomy" id="2940671"/>
    <lineage>
        <taxon>Bacteria</taxon>
        <taxon>Bacillati</taxon>
        <taxon>Cyanobacteriota</taxon>
        <taxon>Cyanophyceae</taxon>
        <taxon>Oscillatoriophycideae</taxon>
        <taxon>Oscillatoriales</taxon>
        <taxon>Oscillatoriaceae</taxon>
        <taxon>Phormidium</taxon>
        <taxon>Phormidium yuhuli</taxon>
    </lineage>
</organism>
<dbReference type="EMBL" id="CP098611">
    <property type="protein sequence ID" value="USR92925.1"/>
    <property type="molecule type" value="Genomic_DNA"/>
</dbReference>
<dbReference type="InterPro" id="IPR040377">
    <property type="entry name" value="Ssl2009-like"/>
</dbReference>
<evidence type="ECO:0000256" key="2">
    <source>
        <dbReference type="SAM" id="MobiDB-lite"/>
    </source>
</evidence>
<evidence type="ECO:0000256" key="1">
    <source>
        <dbReference type="SAM" id="Coils"/>
    </source>
</evidence>
<dbReference type="Proteomes" id="UP001056708">
    <property type="component" value="Chromosome"/>
</dbReference>
<keyword evidence="1" id="KW-0175">Coiled coil</keyword>
<protein>
    <recommendedName>
        <fullName evidence="5">Gas vesicle protein</fullName>
    </recommendedName>
</protein>
<reference evidence="3" key="1">
    <citation type="submission" date="2022-06" db="EMBL/GenBank/DDBJ databases">
        <title>Genome sequence of Phormidium yuhuli AB48 isolated from an industrial photobioreactor environment.</title>
        <authorList>
            <person name="Qiu Y."/>
            <person name="Noonan A.J.C."/>
            <person name="Dofher K."/>
            <person name="Koch M."/>
            <person name="Kieft B."/>
            <person name="Lin X."/>
            <person name="Ziels R.M."/>
            <person name="Hallam S.J."/>
        </authorList>
    </citation>
    <scope>NUCLEOTIDE SEQUENCE</scope>
    <source>
        <strain evidence="3">AB48</strain>
    </source>
</reference>
<dbReference type="RefSeq" id="WP_252665100.1">
    <property type="nucleotide sequence ID" value="NZ_CP098611.1"/>
</dbReference>
<proteinExistence type="predicted"/>
<name>A0ABY5AUL2_9CYAN</name>
<feature type="region of interest" description="Disordered" evidence="2">
    <location>
        <begin position="31"/>
        <end position="61"/>
    </location>
</feature>
<feature type="coiled-coil region" evidence="1">
    <location>
        <begin position="61"/>
        <end position="92"/>
    </location>
</feature>